<feature type="domain" description="Protein kinase" evidence="3">
    <location>
        <begin position="39"/>
        <end position="333"/>
    </location>
</feature>
<evidence type="ECO:0000259" key="3">
    <source>
        <dbReference type="PROSITE" id="PS50011"/>
    </source>
</evidence>
<reference evidence="4" key="1">
    <citation type="journal article" date="2023" name="G3 (Bethesda)">
        <title>A reference genome for the long-term kleptoplast-retaining sea slug Elysia crispata morphotype clarki.</title>
        <authorList>
            <person name="Eastman K.E."/>
            <person name="Pendleton A.L."/>
            <person name="Shaikh M.A."/>
            <person name="Suttiyut T."/>
            <person name="Ogas R."/>
            <person name="Tomko P."/>
            <person name="Gavelis G."/>
            <person name="Widhalm J.R."/>
            <person name="Wisecaver J.H."/>
        </authorList>
    </citation>
    <scope>NUCLEOTIDE SEQUENCE</scope>
    <source>
        <strain evidence="4">ECLA1</strain>
    </source>
</reference>
<dbReference type="InterPro" id="IPR050235">
    <property type="entry name" value="CK1_Ser-Thr_kinase"/>
</dbReference>
<dbReference type="Gene3D" id="1.10.510.10">
    <property type="entry name" value="Transferase(Phosphotransferase) domain 1"/>
    <property type="match status" value="1"/>
</dbReference>
<dbReference type="EMBL" id="JAWDGP010007852">
    <property type="protein sequence ID" value="KAK3702633.1"/>
    <property type="molecule type" value="Genomic_DNA"/>
</dbReference>
<evidence type="ECO:0000256" key="1">
    <source>
        <dbReference type="ARBA" id="ARBA00012513"/>
    </source>
</evidence>
<gene>
    <name evidence="4" type="ORF">RRG08_042622</name>
</gene>
<accession>A0AAE0XQS8</accession>
<evidence type="ECO:0000313" key="4">
    <source>
        <dbReference type="EMBL" id="KAK3702633.1"/>
    </source>
</evidence>
<dbReference type="SMART" id="SM00220">
    <property type="entry name" value="S_TKc"/>
    <property type="match status" value="1"/>
</dbReference>
<organism evidence="4 5">
    <name type="scientific">Elysia crispata</name>
    <name type="common">lettuce slug</name>
    <dbReference type="NCBI Taxonomy" id="231223"/>
    <lineage>
        <taxon>Eukaryota</taxon>
        <taxon>Metazoa</taxon>
        <taxon>Spiralia</taxon>
        <taxon>Lophotrochozoa</taxon>
        <taxon>Mollusca</taxon>
        <taxon>Gastropoda</taxon>
        <taxon>Heterobranchia</taxon>
        <taxon>Euthyneura</taxon>
        <taxon>Panpulmonata</taxon>
        <taxon>Sacoglossa</taxon>
        <taxon>Placobranchoidea</taxon>
        <taxon>Plakobranchidae</taxon>
        <taxon>Elysia</taxon>
    </lineage>
</organism>
<dbReference type="Pfam" id="PF00069">
    <property type="entry name" value="Pkinase"/>
    <property type="match status" value="1"/>
</dbReference>
<feature type="compositionally biased region" description="Polar residues" evidence="2">
    <location>
        <begin position="477"/>
        <end position="491"/>
    </location>
</feature>
<feature type="region of interest" description="Disordered" evidence="2">
    <location>
        <begin position="359"/>
        <end position="497"/>
    </location>
</feature>
<dbReference type="GO" id="GO:0004674">
    <property type="term" value="F:protein serine/threonine kinase activity"/>
    <property type="evidence" value="ECO:0007669"/>
    <property type="project" value="UniProtKB-EC"/>
</dbReference>
<dbReference type="GO" id="GO:0005524">
    <property type="term" value="F:ATP binding"/>
    <property type="evidence" value="ECO:0007669"/>
    <property type="project" value="InterPro"/>
</dbReference>
<dbReference type="EC" id="2.7.11.1" evidence="1"/>
<dbReference type="InterPro" id="IPR008271">
    <property type="entry name" value="Ser/Thr_kinase_AS"/>
</dbReference>
<keyword evidence="5" id="KW-1185">Reference proteome</keyword>
<comment type="caution">
    <text evidence="4">The sequence shown here is derived from an EMBL/GenBank/DDBJ whole genome shotgun (WGS) entry which is preliminary data.</text>
</comment>
<evidence type="ECO:0000256" key="2">
    <source>
        <dbReference type="SAM" id="MobiDB-lite"/>
    </source>
</evidence>
<dbReference type="PROSITE" id="PS50011">
    <property type="entry name" value="PROTEIN_KINASE_DOM"/>
    <property type="match status" value="1"/>
</dbReference>
<evidence type="ECO:0000313" key="5">
    <source>
        <dbReference type="Proteomes" id="UP001283361"/>
    </source>
</evidence>
<protein>
    <recommendedName>
        <fullName evidence="1">non-specific serine/threonine protein kinase</fullName>
        <ecNumber evidence="1">2.7.11.1</ecNumber>
    </recommendedName>
</protein>
<dbReference type="InterPro" id="IPR011009">
    <property type="entry name" value="Kinase-like_dom_sf"/>
</dbReference>
<sequence>MPRGVGAVPKKVVHAPKAHKLAEEFPVGTVLQDLYKKQWQLSSVIGQGGFGLIYLASEEIAKHVDRKAANHVVKIEPKDNGPLYCEMQFYQRVAKPNLIQSFITSHKLRYLSVPPYISTGRHLLNGKEFRFLVMPRFGTDLQKYLVQSGGHFSAKTTFSVGLRMLEALQFLHENEYVHADIKAANILTGFHAGSEAMNEVYLVDYGLAYRYIVDGVHKEYKEDPRKAHDGTIEFTSRDAHKGVAPSRRADLEILGYCMLQWLCGKLPWEDKLSDPRYVAESKERLAGNPPLLITACHPGPRPPSLDTMCKYMEKVNALEYDSKPDYQSFRDLLRGAGKKAGLRDEWKLELGTSVVMSQAKDVKRRSGDVGAPNQAKKRKSSGNSPVKSPKKRDTTKYQQTKSLIGSPVKKQSTAKSPGKKYSSESPSTKTPVRNPATKASSAESPRIVKLSPAKKAVAKTVAGKAKKSPVALPVPSKASSSTYTPTANGSAKTGRKKRIFQMPAVTKSEDSKAPASLRKRIVRRVRRVAAVQADISIQTSPGLLNNI</sequence>
<dbReference type="CDD" id="cd14015">
    <property type="entry name" value="STKc_VRK"/>
    <property type="match status" value="1"/>
</dbReference>
<feature type="compositionally biased region" description="Low complexity" evidence="2">
    <location>
        <begin position="453"/>
        <end position="463"/>
    </location>
</feature>
<proteinExistence type="predicted"/>
<dbReference type="SUPFAM" id="SSF56112">
    <property type="entry name" value="Protein kinase-like (PK-like)"/>
    <property type="match status" value="1"/>
</dbReference>
<dbReference type="PROSITE" id="PS00108">
    <property type="entry name" value="PROTEIN_KINASE_ST"/>
    <property type="match status" value="1"/>
</dbReference>
<dbReference type="AlphaFoldDB" id="A0AAE0XQS8"/>
<dbReference type="InterPro" id="IPR000719">
    <property type="entry name" value="Prot_kinase_dom"/>
</dbReference>
<feature type="compositionally biased region" description="Polar residues" evidence="2">
    <location>
        <begin position="423"/>
        <end position="443"/>
    </location>
</feature>
<dbReference type="Proteomes" id="UP001283361">
    <property type="component" value="Unassembled WGS sequence"/>
</dbReference>
<feature type="compositionally biased region" description="Polar residues" evidence="2">
    <location>
        <begin position="396"/>
        <end position="415"/>
    </location>
</feature>
<dbReference type="PANTHER" id="PTHR11909">
    <property type="entry name" value="CASEIN KINASE-RELATED"/>
    <property type="match status" value="1"/>
</dbReference>
<name>A0AAE0XQS8_9GAST</name>